<keyword evidence="2 5" id="KW-0808">Transferase</keyword>
<keyword evidence="6" id="KW-1185">Reference proteome</keyword>
<evidence type="ECO:0000256" key="2">
    <source>
        <dbReference type="ARBA" id="ARBA00022679"/>
    </source>
</evidence>
<comment type="caution">
    <text evidence="5">The sequence shown here is derived from an EMBL/GenBank/DDBJ whole genome shotgun (WGS) entry which is preliminary data.</text>
</comment>
<dbReference type="EMBL" id="RHJS01000002">
    <property type="protein sequence ID" value="RRK32708.1"/>
    <property type="molecule type" value="Genomic_DNA"/>
</dbReference>
<name>A0A426DIW0_9FIRM</name>
<reference evidence="5" key="1">
    <citation type="submission" date="2018-10" db="EMBL/GenBank/DDBJ databases">
        <title>Schaedlerella arabinophila gen. nov. sp. nov., isolated from the mouse intestinal tract and comparative analysis with the genome of the closely related altered Schaedler flora strain ASF502.</title>
        <authorList>
            <person name="Miyake S."/>
            <person name="Soh M."/>
            <person name="Seedorf H."/>
        </authorList>
    </citation>
    <scope>NUCLEOTIDE SEQUENCE [LARGE SCALE GENOMIC DNA]</scope>
    <source>
        <strain evidence="5">DSM 106076</strain>
    </source>
</reference>
<dbReference type="PANTHER" id="PTHR12526">
    <property type="entry name" value="GLYCOSYLTRANSFERASE"/>
    <property type="match status" value="1"/>
</dbReference>
<accession>A0A426DIW0</accession>
<dbReference type="PANTHER" id="PTHR12526:SF629">
    <property type="entry name" value="TEICHURONIC ACID BIOSYNTHESIS GLYCOSYLTRANSFERASE TUAH-RELATED"/>
    <property type="match status" value="1"/>
</dbReference>
<evidence type="ECO:0000256" key="1">
    <source>
        <dbReference type="ARBA" id="ARBA00022676"/>
    </source>
</evidence>
<protein>
    <submittedName>
        <fullName evidence="5">Glycosyltransferase</fullName>
    </submittedName>
</protein>
<dbReference type="Gene3D" id="3.40.50.2000">
    <property type="entry name" value="Glycogen Phosphorylase B"/>
    <property type="match status" value="2"/>
</dbReference>
<evidence type="ECO:0000259" key="4">
    <source>
        <dbReference type="Pfam" id="PF22145"/>
    </source>
</evidence>
<dbReference type="Pfam" id="PF00534">
    <property type="entry name" value="Glycos_transf_1"/>
    <property type="match status" value="1"/>
</dbReference>
<dbReference type="AlphaFoldDB" id="A0A426DIW0"/>
<dbReference type="Proteomes" id="UP000274920">
    <property type="component" value="Unassembled WGS sequence"/>
</dbReference>
<dbReference type="GO" id="GO:0016757">
    <property type="term" value="F:glycosyltransferase activity"/>
    <property type="evidence" value="ECO:0007669"/>
    <property type="project" value="UniProtKB-KW"/>
</dbReference>
<feature type="domain" description="GtfA extended beta-sheet meander" evidence="4">
    <location>
        <begin position="95"/>
        <end position="189"/>
    </location>
</feature>
<dbReference type="Pfam" id="PF22145">
    <property type="entry name" value="GtfA_EBD"/>
    <property type="match status" value="1"/>
</dbReference>
<feature type="domain" description="Glycosyl transferase family 1" evidence="3">
    <location>
        <begin position="310"/>
        <end position="460"/>
    </location>
</feature>
<dbReference type="InterPro" id="IPR001296">
    <property type="entry name" value="Glyco_trans_1"/>
</dbReference>
<gene>
    <name evidence="5" type="ORF">EBB54_16100</name>
</gene>
<dbReference type="SUPFAM" id="SSF53756">
    <property type="entry name" value="UDP-Glycosyltransferase/glycogen phosphorylase"/>
    <property type="match status" value="1"/>
</dbReference>
<evidence type="ECO:0000313" key="6">
    <source>
        <dbReference type="Proteomes" id="UP000274920"/>
    </source>
</evidence>
<evidence type="ECO:0000313" key="5">
    <source>
        <dbReference type="EMBL" id="RRK32708.1"/>
    </source>
</evidence>
<evidence type="ECO:0000259" key="3">
    <source>
        <dbReference type="Pfam" id="PF00534"/>
    </source>
</evidence>
<dbReference type="InterPro" id="IPR054396">
    <property type="entry name" value="GtfA_EBD"/>
</dbReference>
<sequence>MIYNFHHFYYWLKGGVETGQAYRAKIFRELGLEAKFIFATTFPNHNIQHETAYLGFQDSEVIWMYGFFTDCRISPVTYTLEQLENTFEERNYTFSRDGKIVTYHFPDLGVYYTVYMTDEKRDLVHRVMMISNGCLVRQDYYTYCRNYSEYYIPVNGQAQMYLRRFFHEDGSVAYEEVTEGDSAFYKFTDRLLYSREELLSELMSRLNLTEDDVVLIDCEPGMIEKAAFIQNAAPAKVGLVIHADHFWNYDEEHVLWYGIYEYAFAHPEKISFFITNTEAQNQLLREQFRKYTGKEPDIRTIPVVGLDGLKKPEKKRKKHALISAGRLAPEKRMDQVIKAVAEARKEVPDLSLDIYGEGGDRKNLQKLIDKLGCSDCVRLCGFRKLGELYQEYDAYVSASYIETLGVTLLEAVGSGLPIVSYDMRYGAQMFIDEGENGYKVPWENVEELAKAIVRLFTEADLEAFRKHSYEKAETHLTKEVVKKWKNLLC</sequence>
<proteinExistence type="predicted"/>
<keyword evidence="1" id="KW-0328">Glycosyltransferase</keyword>
<dbReference type="RefSeq" id="WP_125128156.1">
    <property type="nucleotide sequence ID" value="NZ_RHJS01000002.1"/>
</dbReference>
<organism evidence="5 6">
    <name type="scientific">Schaedlerella arabinosiphila</name>
    <dbReference type="NCBI Taxonomy" id="2044587"/>
    <lineage>
        <taxon>Bacteria</taxon>
        <taxon>Bacillati</taxon>
        <taxon>Bacillota</taxon>
        <taxon>Clostridia</taxon>
        <taxon>Lachnospirales</taxon>
        <taxon>Lachnospiraceae</taxon>
        <taxon>Schaedlerella</taxon>
    </lineage>
</organism>